<dbReference type="InterPro" id="IPR010131">
    <property type="entry name" value="MdtP/NodT-like"/>
</dbReference>
<reference evidence="2" key="1">
    <citation type="submission" date="2016-10" db="EMBL/GenBank/DDBJ databases">
        <title>Sequence of Gallionella enrichment culture.</title>
        <authorList>
            <person name="Poehlein A."/>
            <person name="Muehling M."/>
            <person name="Daniel R."/>
        </authorList>
    </citation>
    <scope>NUCLEOTIDE SEQUENCE</scope>
</reference>
<protein>
    <submittedName>
        <fullName evidence="2">Cobalt-zinc-cadmium resistance protein CzcC</fullName>
    </submittedName>
</protein>
<gene>
    <name evidence="2" type="primary">czcC_3</name>
    <name evidence="2" type="ORF">GALL_59930</name>
</gene>
<dbReference type="AlphaFoldDB" id="A0A1J5TJT8"/>
<feature type="coiled-coil region" evidence="1">
    <location>
        <begin position="275"/>
        <end position="302"/>
    </location>
</feature>
<accession>A0A1J5TJT8</accession>
<dbReference type="Gene3D" id="1.20.1600.10">
    <property type="entry name" value="Outer membrane efflux proteins (OEP)"/>
    <property type="match status" value="1"/>
</dbReference>
<sequence>MKQSVYVLQSKSHDMKLRLLSCITVCIVTFYCGAVLAEDVNLGQLNLSTADELFRSNNRELLAAKRMVESAQAGALIAGQKPNPILSLGLSNLNLNRNQGNANPGGGNSLTDKTLNSTIQINQLFERGDKRELRIASAEDAIKASKYDLKDTIRQQRLALANAYYDLMLAQESERIQTTNVSLYEKTLQAAELRLDAGDIAFSDVARIRVDVLRVKNDLRQSMANHQKAQANLAYLIGKEKESNSIVATDTWPSIRQSPNATDQGNTSSVSFDSKLNQRADILAAEARMQQAEQNRRLANSLKTRDIDIGVQYQHFPGQGPAVGDNTLGAFVSIPLFSNYQYQGEISRSEVDFTSALEAKEQIRAAAIGDMTRAQADLNSSIEKVRRFDEQMLGEAQKAADAAEFAYQHGAIGVTDLLDSRRILRALQLDAASAHADYAKSLAAWQAATNTEENP</sequence>
<dbReference type="PANTHER" id="PTHR30203">
    <property type="entry name" value="OUTER MEMBRANE CATION EFFLUX PROTEIN"/>
    <property type="match status" value="1"/>
</dbReference>
<comment type="caution">
    <text evidence="2">The sequence shown here is derived from an EMBL/GenBank/DDBJ whole genome shotgun (WGS) entry which is preliminary data.</text>
</comment>
<dbReference type="GO" id="GO:0015562">
    <property type="term" value="F:efflux transmembrane transporter activity"/>
    <property type="evidence" value="ECO:0007669"/>
    <property type="project" value="InterPro"/>
</dbReference>
<dbReference type="EMBL" id="MLJW01000017">
    <property type="protein sequence ID" value="OIR12294.1"/>
    <property type="molecule type" value="Genomic_DNA"/>
</dbReference>
<dbReference type="SUPFAM" id="SSF56954">
    <property type="entry name" value="Outer membrane efflux proteins (OEP)"/>
    <property type="match status" value="1"/>
</dbReference>
<dbReference type="PANTHER" id="PTHR30203:SF30">
    <property type="entry name" value="OUTER MEMBRANE PROTEIN-RELATED"/>
    <property type="match status" value="1"/>
</dbReference>
<name>A0A1J5TJT8_9ZZZZ</name>
<evidence type="ECO:0000313" key="2">
    <source>
        <dbReference type="EMBL" id="OIR12294.1"/>
    </source>
</evidence>
<evidence type="ECO:0000256" key="1">
    <source>
        <dbReference type="SAM" id="Coils"/>
    </source>
</evidence>
<dbReference type="InterPro" id="IPR003423">
    <property type="entry name" value="OMP_efflux"/>
</dbReference>
<dbReference type="Pfam" id="PF02321">
    <property type="entry name" value="OEP"/>
    <property type="match status" value="2"/>
</dbReference>
<proteinExistence type="predicted"/>
<organism evidence="2">
    <name type="scientific">mine drainage metagenome</name>
    <dbReference type="NCBI Taxonomy" id="410659"/>
    <lineage>
        <taxon>unclassified sequences</taxon>
        <taxon>metagenomes</taxon>
        <taxon>ecological metagenomes</taxon>
    </lineage>
</organism>
<keyword evidence="1" id="KW-0175">Coiled coil</keyword>